<dbReference type="AlphaFoldDB" id="A0A074N463"/>
<protein>
    <submittedName>
        <fullName evidence="2">Membrane protein</fullName>
    </submittedName>
</protein>
<gene>
    <name evidence="2" type="ORF">EH32_13285</name>
</gene>
<dbReference type="Proteomes" id="UP000027866">
    <property type="component" value="Unassembled WGS sequence"/>
</dbReference>
<dbReference type="EMBL" id="JMIX01000008">
    <property type="protein sequence ID" value="KEO92762.1"/>
    <property type="molecule type" value="Genomic_DNA"/>
</dbReference>
<feature type="chain" id="PRO_5001697595" evidence="1">
    <location>
        <begin position="24"/>
        <end position="307"/>
    </location>
</feature>
<evidence type="ECO:0000313" key="3">
    <source>
        <dbReference type="Proteomes" id="UP000027866"/>
    </source>
</evidence>
<feature type="signal peptide" evidence="1">
    <location>
        <begin position="1"/>
        <end position="23"/>
    </location>
</feature>
<evidence type="ECO:0000256" key="1">
    <source>
        <dbReference type="SAM" id="SignalP"/>
    </source>
</evidence>
<reference evidence="2 3" key="1">
    <citation type="submission" date="2014-04" db="EMBL/GenBank/DDBJ databases">
        <title>A comprehensive comparison of genomes of Erythrobacter spp. Strains.</title>
        <authorList>
            <person name="Zheng Q."/>
        </authorList>
    </citation>
    <scope>NUCLEOTIDE SEQUENCE [LARGE SCALE GENOMIC DNA]</scope>
    <source>
        <strain evidence="2 3">DSM 8509</strain>
    </source>
</reference>
<accession>A0A074N463</accession>
<dbReference type="OrthoDB" id="7341471at2"/>
<keyword evidence="3" id="KW-1185">Reference proteome</keyword>
<dbReference type="Pfam" id="PF04338">
    <property type="entry name" value="DUF481"/>
    <property type="match status" value="1"/>
</dbReference>
<sequence length="307" mass="32943">MRIYPACLALSLGTLALPAPAFADLPAPVRAMIDAAIDTGDEDKVRTVIELARATNPDESAEIDAILAAYETDLAAAAEAEAAAEQERIRNAGLFDNWSGKGELGGFRSTGNASNTGITAGLSLVREGINWRHNLSGRADYQETEGIVTREQFLAAYEPNWKINDRLYAYGLARYERDPFQGFAARYSVSGGLGYDVLSGEGMTLTVKAGPAWRRTELVDGSSSSSLAGLAELDFDWQLLDTLTFTQNASAFVQSGSSTFISDSGIVARVAGDFSLRLSYTVEHDTDPPAGAVKTDTLSRVTIIYDF</sequence>
<proteinExistence type="predicted"/>
<dbReference type="PATRIC" id="fig|39960.10.peg.1006"/>
<keyword evidence="1" id="KW-0732">Signal</keyword>
<dbReference type="KEGG" id="elq:Ga0102493_111919"/>
<organism evidence="2 3">
    <name type="scientific">Erythrobacter litoralis</name>
    <dbReference type="NCBI Taxonomy" id="39960"/>
    <lineage>
        <taxon>Bacteria</taxon>
        <taxon>Pseudomonadati</taxon>
        <taxon>Pseudomonadota</taxon>
        <taxon>Alphaproteobacteria</taxon>
        <taxon>Sphingomonadales</taxon>
        <taxon>Erythrobacteraceae</taxon>
        <taxon>Erythrobacter/Porphyrobacter group</taxon>
        <taxon>Erythrobacter</taxon>
    </lineage>
</organism>
<dbReference type="RefSeq" id="WP_034904536.1">
    <property type="nucleotide sequence ID" value="NZ_CP017057.1"/>
</dbReference>
<evidence type="ECO:0000313" key="2">
    <source>
        <dbReference type="EMBL" id="KEO92762.1"/>
    </source>
</evidence>
<dbReference type="InterPro" id="IPR007433">
    <property type="entry name" value="DUF481"/>
</dbReference>
<name>A0A074N463_9SPHN</name>
<comment type="caution">
    <text evidence="2">The sequence shown here is derived from an EMBL/GenBank/DDBJ whole genome shotgun (WGS) entry which is preliminary data.</text>
</comment>